<evidence type="ECO:0000259" key="1">
    <source>
        <dbReference type="PROSITE" id="PS50837"/>
    </source>
</evidence>
<protein>
    <recommendedName>
        <fullName evidence="1">NACHT domain-containing protein</fullName>
    </recommendedName>
</protein>
<dbReference type="Pfam" id="PF05729">
    <property type="entry name" value="NACHT"/>
    <property type="match status" value="1"/>
</dbReference>
<dbReference type="PANTHER" id="PTHR46844">
    <property type="entry name" value="SLR5058 PROTEIN"/>
    <property type="match status" value="1"/>
</dbReference>
<sequence length="1048" mass="121223">MDPSITQNILLSLFANGLTSLICYLGVKLEDLPFEDEDSVSSLISKTNFDIIIEEFINAEELPEIDSKSICEFFTSPEVESIVLQIYAYQFSSSVFNESNSKSIEEIREEFNLVLSLYFGIDKEKNSKLMSQIFMILIAGCEETLNKWTNEGKLSAHEAESKYRFKAICGILQTVNKNIELLSGKTKPNIHEIHKFVEKYRSIVGKRCERIRSASYNSKQRVPINDIYVCPDFIVEGSTKVTNRPLRGETRLRFACGKEIINLNQLLSHVFRIVLLGDPGAGKTTFVQKISHELITRYSERIFSGTCVTPTIVVLRDFQVKNFEKGISILDFIAEEANSNYQIPVPKYTFEYLLLNGHMLLIFDGLDELLDIKYREKIVDEVESFCTLYPSVPVIVTSRKVGYEQAPLRDDMFKTIELAPFNVEKINEYVTKWFALDDDLTNEEKNSKSESFMRESQIASDIRSNSLMLSLMCSIYLEENYIPENRPKVYQKCSEMLFEKWDGHRGISSNTLIPNAKIKPLIAYLAHYIFTKESIESSQEGVTEKELIEICSEYLFDTIYEDIDEAERAAEDFIDFCRGRAWVFTDIGTKNGENSYQFTHRTFLEYFTAYWIVRKYPIEEICEILLPKICKREWDTVAQLVFQIKYESAEDGDTLFKELIKKSRIVKNEERFNLMDFASKCLKFIIPRPQITREIVTECFNMSVNSGLELIEVLKNHKKELGNETYELSSIEYHPIDEIGEYVMNSDYDPIEPILLIRDTLLENRNVISKTIRDLIIDTFINGNENESILSLEICLNIPKDSPFVLDKTFYENKENENFWELFSGETFQCCFSNKSDFILRNLHLSIGCYLQNKLALNDIIDVHGLKFLLYDYSYIITPRTRYSAIADRLLLTWVSGSQINSDELKKIGVTFLLSSTRCIKINENILYMEMFIKSIERVTEIKKNNILNQDPDSLFGVFCLFACMLELRVEEKVLSIIQKIISFSDPLGFIFATWLGVGDPDQVENRIEKIGFTDDQKSFVIKWAKKEIHILELNSENDNDISVSIPK</sequence>
<dbReference type="SUPFAM" id="SSF52540">
    <property type="entry name" value="P-loop containing nucleoside triphosphate hydrolases"/>
    <property type="match status" value="1"/>
</dbReference>
<organism evidence="2 3">
    <name type="scientific">Methanosarcina siciliae T4/M</name>
    <dbReference type="NCBI Taxonomy" id="1434120"/>
    <lineage>
        <taxon>Archaea</taxon>
        <taxon>Methanobacteriati</taxon>
        <taxon>Methanobacteriota</taxon>
        <taxon>Stenosarchaea group</taxon>
        <taxon>Methanomicrobia</taxon>
        <taxon>Methanosarcinales</taxon>
        <taxon>Methanosarcinaceae</taxon>
        <taxon>Methanosarcina</taxon>
    </lineage>
</organism>
<dbReference type="PROSITE" id="PS50837">
    <property type="entry name" value="NACHT"/>
    <property type="match status" value="1"/>
</dbReference>
<dbReference type="Proteomes" id="UP000033111">
    <property type="component" value="Chromosome"/>
</dbReference>
<dbReference type="EMBL" id="CP009506">
    <property type="protein sequence ID" value="AKB29043.1"/>
    <property type="molecule type" value="Genomic_DNA"/>
</dbReference>
<dbReference type="PANTHER" id="PTHR46844:SF1">
    <property type="entry name" value="SLR5058 PROTEIN"/>
    <property type="match status" value="1"/>
</dbReference>
<reference evidence="2 3" key="1">
    <citation type="submission" date="2014-07" db="EMBL/GenBank/DDBJ databases">
        <title>Methanogenic archaea and the global carbon cycle.</title>
        <authorList>
            <person name="Henriksen J.R."/>
            <person name="Luke J."/>
            <person name="Reinhart S."/>
            <person name="Benedict M.N."/>
            <person name="Youngblut N.D."/>
            <person name="Metcalf M.E."/>
            <person name="Whitaker R.J."/>
            <person name="Metcalf W.W."/>
        </authorList>
    </citation>
    <scope>NUCLEOTIDE SEQUENCE [LARGE SCALE GENOMIC DNA]</scope>
    <source>
        <strain evidence="2 3">T4/M</strain>
    </source>
</reference>
<dbReference type="PATRIC" id="fig|1434120.4.peg.3035"/>
<evidence type="ECO:0000313" key="2">
    <source>
        <dbReference type="EMBL" id="AKB29043.1"/>
    </source>
</evidence>
<evidence type="ECO:0000313" key="3">
    <source>
        <dbReference type="Proteomes" id="UP000033111"/>
    </source>
</evidence>
<name>A0A0E3P5S2_9EURY</name>
<keyword evidence="3" id="KW-1185">Reference proteome</keyword>
<dbReference type="KEGG" id="msw:MSSIT_2324"/>
<dbReference type="RefSeq" id="WP_048172733.1">
    <property type="nucleotide sequence ID" value="NZ_CP009506.1"/>
</dbReference>
<dbReference type="AlphaFoldDB" id="A0A0E3P5S2"/>
<dbReference type="GeneID" id="24861202"/>
<dbReference type="InterPro" id="IPR007111">
    <property type="entry name" value="NACHT_NTPase"/>
</dbReference>
<accession>A0A0E3P5S2</accession>
<dbReference type="Gene3D" id="3.40.50.300">
    <property type="entry name" value="P-loop containing nucleotide triphosphate hydrolases"/>
    <property type="match status" value="1"/>
</dbReference>
<dbReference type="OrthoDB" id="133973at2157"/>
<dbReference type="InterPro" id="IPR027417">
    <property type="entry name" value="P-loop_NTPase"/>
</dbReference>
<gene>
    <name evidence="2" type="ORF">MSSIT_2324</name>
</gene>
<feature type="domain" description="NACHT" evidence="1">
    <location>
        <begin position="271"/>
        <end position="399"/>
    </location>
</feature>
<dbReference type="HOGENOM" id="CLU_291293_0_0_2"/>
<proteinExistence type="predicted"/>